<gene>
    <name evidence="2" type="ORF">LCGC14_0195290</name>
</gene>
<dbReference type="AlphaFoldDB" id="A0A0F9X4C2"/>
<name>A0A0F9X4C2_9ZZZZ</name>
<organism evidence="2">
    <name type="scientific">marine sediment metagenome</name>
    <dbReference type="NCBI Taxonomy" id="412755"/>
    <lineage>
        <taxon>unclassified sequences</taxon>
        <taxon>metagenomes</taxon>
        <taxon>ecological metagenomes</taxon>
    </lineage>
</organism>
<keyword evidence="1" id="KW-0812">Transmembrane</keyword>
<accession>A0A0F9X4C2</accession>
<evidence type="ECO:0000313" key="2">
    <source>
        <dbReference type="EMBL" id="KKN93696.1"/>
    </source>
</evidence>
<reference evidence="2" key="1">
    <citation type="journal article" date="2015" name="Nature">
        <title>Complex archaea that bridge the gap between prokaryotes and eukaryotes.</title>
        <authorList>
            <person name="Spang A."/>
            <person name="Saw J.H."/>
            <person name="Jorgensen S.L."/>
            <person name="Zaremba-Niedzwiedzka K."/>
            <person name="Martijn J."/>
            <person name="Lind A.E."/>
            <person name="van Eijk R."/>
            <person name="Schleper C."/>
            <person name="Guy L."/>
            <person name="Ettema T.J."/>
        </authorList>
    </citation>
    <scope>NUCLEOTIDE SEQUENCE</scope>
</reference>
<dbReference type="EMBL" id="LAZR01000084">
    <property type="protein sequence ID" value="KKN93696.1"/>
    <property type="molecule type" value="Genomic_DNA"/>
</dbReference>
<protein>
    <submittedName>
        <fullName evidence="2">Uncharacterized protein</fullName>
    </submittedName>
</protein>
<sequence>MSKTKILILVSLIVLMLIGLIMALFYDPLFGLGLMFVSALLIEHLEEKDPILKLWKIPCPRCTFYSLALIQPDKKQSTCDCGCSDLSEYNVQCQACHHYLWDDNTQKVIDFTLKSMILKG</sequence>
<keyword evidence="1" id="KW-0472">Membrane</keyword>
<comment type="caution">
    <text evidence="2">The sequence shown here is derived from an EMBL/GenBank/DDBJ whole genome shotgun (WGS) entry which is preliminary data.</text>
</comment>
<proteinExistence type="predicted"/>
<feature type="transmembrane region" description="Helical" evidence="1">
    <location>
        <begin position="6"/>
        <end position="26"/>
    </location>
</feature>
<evidence type="ECO:0000256" key="1">
    <source>
        <dbReference type="SAM" id="Phobius"/>
    </source>
</evidence>
<keyword evidence="1" id="KW-1133">Transmembrane helix</keyword>